<dbReference type="InterPro" id="IPR000626">
    <property type="entry name" value="Ubiquitin-like_dom"/>
</dbReference>
<dbReference type="SUPFAM" id="SSF54236">
    <property type="entry name" value="Ubiquitin-like"/>
    <property type="match status" value="1"/>
</dbReference>
<dbReference type="OMA" id="FLEMFTT"/>
<feature type="compositionally biased region" description="Polar residues" evidence="1">
    <location>
        <begin position="116"/>
        <end position="125"/>
    </location>
</feature>
<dbReference type="Gene3D" id="3.10.20.90">
    <property type="entry name" value="Phosphatidylinositol 3-kinase Catalytic Subunit, Chain A, domain 1"/>
    <property type="match status" value="1"/>
</dbReference>
<evidence type="ECO:0000259" key="2">
    <source>
        <dbReference type="PROSITE" id="PS50053"/>
    </source>
</evidence>
<dbReference type="RefSeq" id="XP_001707224.1">
    <property type="nucleotide sequence ID" value="XM_001707172.1"/>
</dbReference>
<evidence type="ECO:0000313" key="3">
    <source>
        <dbReference type="EMBL" id="KAE8303468.1"/>
    </source>
</evidence>
<dbReference type="VEuPathDB" id="GiardiaDB:GL50803_115338"/>
<dbReference type="AlphaFoldDB" id="A8BAM2"/>
<dbReference type="EMBL" id="AACB03000002">
    <property type="protein sequence ID" value="KAE8303472.1"/>
    <property type="molecule type" value="Genomic_DNA"/>
</dbReference>
<dbReference type="KEGG" id="gla:GL50803_00115337"/>
<protein>
    <submittedName>
        <fullName evidence="4">Ubiquitin-like protein</fullName>
    </submittedName>
</protein>
<sequence>MSDCIRIAVRSTVKEFEPRTFEFFPDSTVGDLRKKVAEAISAEAPTIRLILNASILNDDGILLSKVPNITQDTVVFTQAKPRGRILEAPPSSSAAGVAQARQIESAASRDPHAEVQDSSSGSNSDALELDPVSNNSDLVAQLVETFSCRPRLAQISLELANNNMDLAAAIIAEDPTEEDLEDTLRHMGAARHSHRPHMYSTEELEQILQTPNFLEMFTTQISDWSPNLVLRFNEDRDLLLEVLHLYLNMIEAGMAGRGILIPRERAPPQPAEQPPPLTADDEDNIATIIGICGGDLNYNRVREAYVRLGRDMNAVVSVIMDQREYFERE</sequence>
<evidence type="ECO:0000313" key="4">
    <source>
        <dbReference type="EMBL" id="KAE8303472.1"/>
    </source>
</evidence>
<dbReference type="EMBL" id="AACB03000002">
    <property type="protein sequence ID" value="KAE8303468.1"/>
    <property type="molecule type" value="Genomic_DNA"/>
</dbReference>
<accession>A8BAM2</accession>
<dbReference type="HOGENOM" id="CLU_845778_0_0_1"/>
<reference evidence="4 5" key="1">
    <citation type="journal article" date="2007" name="Science">
        <title>Genomic minimalism in the early diverging intestinal parasite Giardia lamblia.</title>
        <authorList>
            <person name="Morrison H.G."/>
            <person name="McArthur A.G."/>
            <person name="Gillin F.D."/>
            <person name="Aley S.B."/>
            <person name="Adam R.D."/>
            <person name="Olsen G.J."/>
            <person name="Best A.A."/>
            <person name="Cande W.Z."/>
            <person name="Chen F."/>
            <person name="Cipriano M.J."/>
            <person name="Davids B.J."/>
            <person name="Dawson S.C."/>
            <person name="Elmendorf H.G."/>
            <person name="Hehl A.B."/>
            <person name="Holder M.E."/>
            <person name="Huse S.M."/>
            <person name="Kim U.U."/>
            <person name="Lasek-Nesselquist E."/>
            <person name="Manning G."/>
            <person name="Nigam A."/>
            <person name="Nixon J.E."/>
            <person name="Palm D."/>
            <person name="Passamaneck N.E."/>
            <person name="Prabhu A."/>
            <person name="Reich C.I."/>
            <person name="Reiner D.S."/>
            <person name="Samuelson J."/>
            <person name="Svard S.G."/>
            <person name="Sogin M.L."/>
        </authorList>
    </citation>
    <scope>NUCLEOTIDE SEQUENCE [LARGE SCALE GENOMIC DNA]</scope>
    <source>
        <strain evidence="5">ATCC 50803 / WB clone C6</strain>
        <strain evidence="4">WB C6</strain>
    </source>
</reference>
<dbReference type="InterPro" id="IPR029071">
    <property type="entry name" value="Ubiquitin-like_domsf"/>
</dbReference>
<evidence type="ECO:0000256" key="1">
    <source>
        <dbReference type="SAM" id="MobiDB-lite"/>
    </source>
</evidence>
<reference evidence="4" key="2">
    <citation type="submission" date="2019-07" db="EMBL/GenBank/DDBJ databases">
        <title>New Giardia intestinalis WB genome in near-complete chromosomes.</title>
        <authorList>
            <person name="Xu F."/>
            <person name="Jex A."/>
            <person name="Svard S.G."/>
        </authorList>
    </citation>
    <scope>NUCLEOTIDE SEQUENCE</scope>
    <source>
        <strain evidence="4">WB C6</strain>
    </source>
</reference>
<dbReference type="CDD" id="cd17039">
    <property type="entry name" value="Ubl_ubiquitin_like"/>
    <property type="match status" value="1"/>
</dbReference>
<dbReference type="VEuPathDB" id="GiardiaDB:GL50803_115337"/>
<dbReference type="RefSeq" id="XP_001708429.1">
    <property type="nucleotide sequence ID" value="XM_001708377.1"/>
</dbReference>
<dbReference type="Proteomes" id="UP000001548">
    <property type="component" value="Unassembled WGS sequence"/>
</dbReference>
<feature type="domain" description="Ubiquitin-like" evidence="2">
    <location>
        <begin position="5"/>
        <end position="83"/>
    </location>
</feature>
<dbReference type="KEGG" id="gla:GL50803_00115338"/>
<feature type="region of interest" description="Disordered" evidence="1">
    <location>
        <begin position="87"/>
        <end position="131"/>
    </location>
</feature>
<proteinExistence type="predicted"/>
<keyword evidence="5" id="KW-1185">Reference proteome</keyword>
<comment type="caution">
    <text evidence="4">The sequence shown here is derived from an EMBL/GenBank/DDBJ whole genome shotgun (WGS) entry which is preliminary data.</text>
</comment>
<gene>
    <name evidence="3" type="ORF">GL50803_00115337</name>
    <name evidence="4" type="ORF">GL50803_00115338</name>
</gene>
<dbReference type="GeneID" id="5700269"/>
<dbReference type="GeneID" id="5701340"/>
<dbReference type="PROSITE" id="PS50053">
    <property type="entry name" value="UBIQUITIN_2"/>
    <property type="match status" value="1"/>
</dbReference>
<name>A8BAM2_GIAIC</name>
<evidence type="ECO:0000313" key="5">
    <source>
        <dbReference type="Proteomes" id="UP000001548"/>
    </source>
</evidence>
<organism evidence="4 5">
    <name type="scientific">Giardia intestinalis (strain ATCC 50803 / WB clone C6)</name>
    <name type="common">Giardia lamblia</name>
    <dbReference type="NCBI Taxonomy" id="184922"/>
    <lineage>
        <taxon>Eukaryota</taxon>
        <taxon>Metamonada</taxon>
        <taxon>Diplomonadida</taxon>
        <taxon>Hexamitidae</taxon>
        <taxon>Giardiinae</taxon>
        <taxon>Giardia</taxon>
    </lineage>
</organism>